<dbReference type="AlphaFoldDB" id="A0A6C0JL54"/>
<dbReference type="EMBL" id="MN740417">
    <property type="protein sequence ID" value="QHU05500.1"/>
    <property type="molecule type" value="Genomic_DNA"/>
</dbReference>
<sequence>MHMRVEIDDTVLKVYADGSILRKLKSDKWKEIEDKQNHIKGYNVILISKKQYMRSKIIAFAYLNQELDDKLHFVCHKDNDKMNSRADNLYIKAKVKVKC</sequence>
<organism evidence="1">
    <name type="scientific">viral metagenome</name>
    <dbReference type="NCBI Taxonomy" id="1070528"/>
    <lineage>
        <taxon>unclassified sequences</taxon>
        <taxon>metagenomes</taxon>
        <taxon>organismal metagenomes</taxon>
    </lineage>
</organism>
<dbReference type="SUPFAM" id="SSF54060">
    <property type="entry name" value="His-Me finger endonucleases"/>
    <property type="match status" value="1"/>
</dbReference>
<protein>
    <recommendedName>
        <fullName evidence="2">HNH nuclease domain-containing protein</fullName>
    </recommendedName>
</protein>
<reference evidence="1" key="1">
    <citation type="journal article" date="2020" name="Nature">
        <title>Giant virus diversity and host interactions through global metagenomics.</title>
        <authorList>
            <person name="Schulz F."/>
            <person name="Roux S."/>
            <person name="Paez-Espino D."/>
            <person name="Jungbluth S."/>
            <person name="Walsh D.A."/>
            <person name="Denef V.J."/>
            <person name="McMahon K.D."/>
            <person name="Konstantinidis K.T."/>
            <person name="Eloe-Fadrosh E.A."/>
            <person name="Kyrpides N.C."/>
            <person name="Woyke T."/>
        </authorList>
    </citation>
    <scope>NUCLEOTIDE SEQUENCE</scope>
    <source>
        <strain evidence="1">GVMAG-M-3300027736-24</strain>
    </source>
</reference>
<accession>A0A6C0JL54</accession>
<dbReference type="Gene3D" id="3.90.75.20">
    <property type="match status" value="1"/>
</dbReference>
<name>A0A6C0JL54_9ZZZZ</name>
<proteinExistence type="predicted"/>
<dbReference type="InterPro" id="IPR044925">
    <property type="entry name" value="His-Me_finger_sf"/>
</dbReference>
<evidence type="ECO:0008006" key="2">
    <source>
        <dbReference type="Google" id="ProtNLM"/>
    </source>
</evidence>
<evidence type="ECO:0000313" key="1">
    <source>
        <dbReference type="EMBL" id="QHU05500.1"/>
    </source>
</evidence>